<keyword evidence="3" id="KW-0813">Transport</keyword>
<dbReference type="Pfam" id="PF26002">
    <property type="entry name" value="Beta-barrel_AprE"/>
    <property type="match status" value="1"/>
</dbReference>
<proteinExistence type="inferred from homology"/>
<evidence type="ECO:0000313" key="12">
    <source>
        <dbReference type="EMBL" id="SUS06763.1"/>
    </source>
</evidence>
<evidence type="ECO:0000256" key="5">
    <source>
        <dbReference type="ARBA" id="ARBA00022519"/>
    </source>
</evidence>
<reference evidence="12" key="1">
    <citation type="submission" date="2018-07" db="EMBL/GenBank/DDBJ databases">
        <authorList>
            <person name="Quirk P.G."/>
            <person name="Krulwich T.A."/>
        </authorList>
    </citation>
    <scope>NUCLEOTIDE SEQUENCE</scope>
</reference>
<evidence type="ECO:0000256" key="3">
    <source>
        <dbReference type="ARBA" id="ARBA00022448"/>
    </source>
</evidence>
<dbReference type="Pfam" id="PF25994">
    <property type="entry name" value="HH_AprE"/>
    <property type="match status" value="1"/>
</dbReference>
<dbReference type="PANTHER" id="PTHR30386:SF17">
    <property type="entry name" value="ALKALINE PROTEASE SECRETION PROTEIN APRE"/>
    <property type="match status" value="1"/>
</dbReference>
<dbReference type="PANTHER" id="PTHR30386">
    <property type="entry name" value="MEMBRANE FUSION SUBUNIT OF EMRAB-TOLC MULTIDRUG EFFLUX PUMP"/>
    <property type="match status" value="1"/>
</dbReference>
<feature type="domain" description="AprE-like beta-barrel" evidence="11">
    <location>
        <begin position="343"/>
        <end position="432"/>
    </location>
</feature>
<evidence type="ECO:0000256" key="1">
    <source>
        <dbReference type="ARBA" id="ARBA00004377"/>
    </source>
</evidence>
<dbReference type="Gene3D" id="1.10.287.1490">
    <property type="match status" value="1"/>
</dbReference>
<feature type="coiled-coil region" evidence="9">
    <location>
        <begin position="179"/>
        <end position="272"/>
    </location>
</feature>
<protein>
    <submittedName>
        <fullName evidence="12">Hemolysin secretion protein D</fullName>
    </submittedName>
</protein>
<evidence type="ECO:0000256" key="6">
    <source>
        <dbReference type="ARBA" id="ARBA00022692"/>
    </source>
</evidence>
<dbReference type="PRINTS" id="PR01490">
    <property type="entry name" value="RTXTOXIND"/>
</dbReference>
<comment type="similarity">
    <text evidence="2">Belongs to the membrane fusion protein (MFP) (TC 8.A.1) family.</text>
</comment>
<keyword evidence="6" id="KW-0812">Transmembrane</keyword>
<dbReference type="InterPro" id="IPR058982">
    <property type="entry name" value="Beta-barrel_AprE"/>
</dbReference>
<evidence type="ECO:0000256" key="7">
    <source>
        <dbReference type="ARBA" id="ARBA00022989"/>
    </source>
</evidence>
<dbReference type="GO" id="GO:0005886">
    <property type="term" value="C:plasma membrane"/>
    <property type="evidence" value="ECO:0007669"/>
    <property type="project" value="UniProtKB-SubCell"/>
</dbReference>
<dbReference type="Gene3D" id="2.40.50.100">
    <property type="match status" value="1"/>
</dbReference>
<dbReference type="InterPro" id="IPR010129">
    <property type="entry name" value="T1SS_HlyD"/>
</dbReference>
<keyword evidence="9" id="KW-0175">Coiled coil</keyword>
<evidence type="ECO:0000256" key="4">
    <source>
        <dbReference type="ARBA" id="ARBA00022475"/>
    </source>
</evidence>
<sequence>MTAITLRSLPGRRVHTGTANAPTHADDNEPSLRGTVIAGTLAIVSCFGAFLGWSLLAHLDSAIIAAGTVIVDSHRKTIQHLEGGILSQMLVHEGDRVRMGQPVALLDATQSQAQLSQLLAQTLATHAELARLRAEQAGLREMEDPPALAGTANDPHAAALLAGQRRLFQVRWQAHDSAKAVLEQRIEQSRKEIAGAEAELAATNERLRLYEEELAGVVYLLNKGYERRPRMLELKRTVAELKGRQGELTNQIGRANAAIAGTTQEIANLEQTRLAEIARDIADAQTIENDLSERVRAARDVRERRSVAAPQDGIVVDLRVVTPGGVIGPGQALMDIVPVDDEMIVEARVSPIDIERLHPGLPAEARLSAYKRSNAPVIGGVVSYVSADKMADPRTGEPYFTVRLKLLAESLAMNEEARLSPGMPVEVMINTGERRAIDYFVEPVTERMRHALRER</sequence>
<keyword evidence="7" id="KW-1133">Transmembrane helix</keyword>
<feature type="domain" description="AprE-like long alpha-helical hairpin" evidence="10">
    <location>
        <begin position="111"/>
        <end position="301"/>
    </location>
</feature>
<dbReference type="InterPro" id="IPR050739">
    <property type="entry name" value="MFP"/>
</dbReference>
<accession>A0A380TGD7</accession>
<evidence type="ECO:0000256" key="8">
    <source>
        <dbReference type="ARBA" id="ARBA00023136"/>
    </source>
</evidence>
<keyword evidence="8" id="KW-0472">Membrane</keyword>
<dbReference type="GO" id="GO:0015031">
    <property type="term" value="P:protein transport"/>
    <property type="evidence" value="ECO:0007669"/>
    <property type="project" value="InterPro"/>
</dbReference>
<dbReference type="InterPro" id="IPR058781">
    <property type="entry name" value="HH_AprE-like"/>
</dbReference>
<dbReference type="Gene3D" id="2.40.30.170">
    <property type="match status" value="1"/>
</dbReference>
<evidence type="ECO:0000259" key="11">
    <source>
        <dbReference type="Pfam" id="PF26002"/>
    </source>
</evidence>
<evidence type="ECO:0000259" key="10">
    <source>
        <dbReference type="Pfam" id="PF25994"/>
    </source>
</evidence>
<comment type="subcellular location">
    <subcellularLocation>
        <location evidence="1">Cell inner membrane</location>
        <topology evidence="1">Single-pass membrane protein</topology>
    </subcellularLocation>
</comment>
<evidence type="ECO:0000256" key="9">
    <source>
        <dbReference type="SAM" id="Coils"/>
    </source>
</evidence>
<keyword evidence="5" id="KW-0997">Cell inner membrane</keyword>
<organism evidence="12">
    <name type="scientific">metagenome</name>
    <dbReference type="NCBI Taxonomy" id="256318"/>
    <lineage>
        <taxon>unclassified sequences</taxon>
        <taxon>metagenomes</taxon>
    </lineage>
</organism>
<dbReference type="AlphaFoldDB" id="A0A380TGD7"/>
<evidence type="ECO:0000256" key="2">
    <source>
        <dbReference type="ARBA" id="ARBA00009477"/>
    </source>
</evidence>
<dbReference type="NCBIfam" id="TIGR01843">
    <property type="entry name" value="type_I_hlyD"/>
    <property type="match status" value="1"/>
</dbReference>
<gene>
    <name evidence="12" type="ORF">DF3PB_3230002</name>
</gene>
<name>A0A380TGD7_9ZZZZ</name>
<keyword evidence="4" id="KW-1003">Cell membrane</keyword>
<dbReference type="EMBL" id="UIDG01000250">
    <property type="protein sequence ID" value="SUS06763.1"/>
    <property type="molecule type" value="Genomic_DNA"/>
</dbReference>